<dbReference type="EMBL" id="BMMZ01000004">
    <property type="protein sequence ID" value="GGL61704.1"/>
    <property type="molecule type" value="Genomic_DNA"/>
</dbReference>
<dbReference type="PANTHER" id="PTHR48050">
    <property type="entry name" value="STEROL 3-BETA-GLUCOSYLTRANSFERASE"/>
    <property type="match status" value="1"/>
</dbReference>
<feature type="domain" description="Erythromycin biosynthesis protein CIII-like C-terminal" evidence="1">
    <location>
        <begin position="284"/>
        <end position="411"/>
    </location>
</feature>
<name>A0A917W2X2_9ACTN</name>
<dbReference type="InterPro" id="IPR050426">
    <property type="entry name" value="Glycosyltransferase_28"/>
</dbReference>
<accession>A0A917W2X2</accession>
<keyword evidence="2" id="KW-0808">Transferase</keyword>
<dbReference type="Pfam" id="PF06722">
    <property type="entry name" value="EryCIII-like_C"/>
    <property type="match status" value="1"/>
</dbReference>
<dbReference type="FunFam" id="3.40.50.2000:FF:000072">
    <property type="entry name" value="Glycosyl transferase"/>
    <property type="match status" value="1"/>
</dbReference>
<dbReference type="CDD" id="cd03784">
    <property type="entry name" value="GT1_Gtf-like"/>
    <property type="match status" value="1"/>
</dbReference>
<dbReference type="PANTHER" id="PTHR48050:SF13">
    <property type="entry name" value="STEROL 3-BETA-GLUCOSYLTRANSFERASE UGT80A2"/>
    <property type="match status" value="1"/>
</dbReference>
<dbReference type="SUPFAM" id="SSF53756">
    <property type="entry name" value="UDP-Glycosyltransferase/glycogen phosphorylase"/>
    <property type="match status" value="1"/>
</dbReference>
<dbReference type="RefSeq" id="WP_188895117.1">
    <property type="nucleotide sequence ID" value="NZ_BMMZ01000004.1"/>
</dbReference>
<sequence>MTTFLLCANPLYGHVNPMLAIGSDLLARGDRVILLTGSRFRESATDSGLEFRSFGGVADFDERDPATFVPDAHRYRGLKLSQYQVESTFIRPIPDQWKALSATLATESVDAVLIDSLFAGALPLLQQPVADRLPVIAIGIGPLAQLSVDTPPANSRIRMAPGQLARLRNRVLNVAAQRVFFAHAQHLASQLIREAGGRKPQGFVIDFSRLPDRYLQLGPREFEYERRDLSGNVRFVGTLPAYRSAASRTELPGWWDELADGRPVVHVTQGTLDNHDLSMVIRPTIDALEDLDLHVIVSTGRAPIRSVGPLPSNTRVAEFLPYDRLLPLCNVMVTNGGYGGTMNALSAGVPLVVAGAAEDKPEVAARVEYFGVGIDLRTGRPSSAQLRKAIQAVLADPSFREHAADMREAIAGYDPFRAIRREIDAALAERESDDVRTTAPE</sequence>
<reference evidence="2" key="1">
    <citation type="journal article" date="2014" name="Int. J. Syst. Evol. Microbiol.">
        <title>Complete genome sequence of Corynebacterium casei LMG S-19264T (=DSM 44701T), isolated from a smear-ripened cheese.</title>
        <authorList>
            <consortium name="US DOE Joint Genome Institute (JGI-PGF)"/>
            <person name="Walter F."/>
            <person name="Albersmeier A."/>
            <person name="Kalinowski J."/>
            <person name="Ruckert C."/>
        </authorList>
    </citation>
    <scope>NUCLEOTIDE SEQUENCE</scope>
    <source>
        <strain evidence="2">CGMCC 4.7306</strain>
    </source>
</reference>
<protein>
    <submittedName>
        <fullName evidence="2">Glycosyl transferase</fullName>
    </submittedName>
</protein>
<proteinExistence type="predicted"/>
<dbReference type="GO" id="GO:0008194">
    <property type="term" value="F:UDP-glycosyltransferase activity"/>
    <property type="evidence" value="ECO:0007669"/>
    <property type="project" value="InterPro"/>
</dbReference>
<dbReference type="Gene3D" id="3.40.50.2000">
    <property type="entry name" value="Glycogen Phosphorylase B"/>
    <property type="match status" value="2"/>
</dbReference>
<dbReference type="InterPro" id="IPR010610">
    <property type="entry name" value="EryCIII-like_C"/>
</dbReference>
<reference evidence="2" key="2">
    <citation type="submission" date="2020-09" db="EMBL/GenBank/DDBJ databases">
        <authorList>
            <person name="Sun Q."/>
            <person name="Zhou Y."/>
        </authorList>
    </citation>
    <scope>NUCLEOTIDE SEQUENCE</scope>
    <source>
        <strain evidence="2">CGMCC 4.7306</strain>
    </source>
</reference>
<dbReference type="GO" id="GO:0017000">
    <property type="term" value="P:antibiotic biosynthetic process"/>
    <property type="evidence" value="ECO:0007669"/>
    <property type="project" value="UniProtKB-ARBA"/>
</dbReference>
<evidence type="ECO:0000259" key="1">
    <source>
        <dbReference type="Pfam" id="PF06722"/>
    </source>
</evidence>
<comment type="caution">
    <text evidence="2">The sequence shown here is derived from an EMBL/GenBank/DDBJ whole genome shotgun (WGS) entry which is preliminary data.</text>
</comment>
<dbReference type="InterPro" id="IPR002213">
    <property type="entry name" value="UDP_glucos_trans"/>
</dbReference>
<evidence type="ECO:0000313" key="2">
    <source>
        <dbReference type="EMBL" id="GGL61704.1"/>
    </source>
</evidence>
<evidence type="ECO:0000313" key="3">
    <source>
        <dbReference type="Proteomes" id="UP000613840"/>
    </source>
</evidence>
<dbReference type="AlphaFoldDB" id="A0A917W2X2"/>
<dbReference type="Proteomes" id="UP000613840">
    <property type="component" value="Unassembled WGS sequence"/>
</dbReference>
<gene>
    <name evidence="2" type="ORF">GCM10011575_20340</name>
</gene>
<organism evidence="2 3">
    <name type="scientific">Microlunatus endophyticus</name>
    <dbReference type="NCBI Taxonomy" id="1716077"/>
    <lineage>
        <taxon>Bacteria</taxon>
        <taxon>Bacillati</taxon>
        <taxon>Actinomycetota</taxon>
        <taxon>Actinomycetes</taxon>
        <taxon>Propionibacteriales</taxon>
        <taxon>Propionibacteriaceae</taxon>
        <taxon>Microlunatus</taxon>
    </lineage>
</organism>
<dbReference type="GO" id="GO:0016758">
    <property type="term" value="F:hexosyltransferase activity"/>
    <property type="evidence" value="ECO:0007669"/>
    <property type="project" value="UniProtKB-ARBA"/>
</dbReference>
<keyword evidence="3" id="KW-1185">Reference proteome</keyword>